<evidence type="ECO:0000256" key="2">
    <source>
        <dbReference type="ARBA" id="ARBA00006208"/>
    </source>
</evidence>
<dbReference type="PANTHER" id="PTHR43461:SF1">
    <property type="entry name" value="TRANSMEMBRANE PROTEIN 256"/>
    <property type="match status" value="1"/>
</dbReference>
<evidence type="ECO:0000256" key="5">
    <source>
        <dbReference type="ARBA" id="ARBA00023136"/>
    </source>
</evidence>
<keyword evidence="3 6" id="KW-0812">Transmembrane</keyword>
<organism evidence="7">
    <name type="scientific">Aceria tosichella</name>
    <name type="common">wheat curl mite</name>
    <dbReference type="NCBI Taxonomy" id="561515"/>
    <lineage>
        <taxon>Eukaryota</taxon>
        <taxon>Metazoa</taxon>
        <taxon>Ecdysozoa</taxon>
        <taxon>Arthropoda</taxon>
        <taxon>Chelicerata</taxon>
        <taxon>Arachnida</taxon>
        <taxon>Acari</taxon>
        <taxon>Acariformes</taxon>
        <taxon>Trombidiformes</taxon>
        <taxon>Prostigmata</taxon>
        <taxon>Eupodina</taxon>
        <taxon>Eriophyoidea</taxon>
        <taxon>Eriophyidae</taxon>
        <taxon>Eriophyinae</taxon>
        <taxon>Aceriini</taxon>
        <taxon>Aceria</taxon>
    </lineage>
</organism>
<evidence type="ECO:0000313" key="7">
    <source>
        <dbReference type="EMBL" id="MDE45821.1"/>
    </source>
</evidence>
<gene>
    <name evidence="7" type="primary">CQ061</name>
    <name evidence="7" type="ORF">g.14262</name>
</gene>
<evidence type="ECO:0000256" key="4">
    <source>
        <dbReference type="ARBA" id="ARBA00022989"/>
    </source>
</evidence>
<dbReference type="GO" id="GO:0016020">
    <property type="term" value="C:membrane"/>
    <property type="evidence" value="ECO:0007669"/>
    <property type="project" value="UniProtKB-SubCell"/>
</dbReference>
<sequence>MDQIVNLSSSLINTTIGTAAWTLKPILKVIEQGSSKLVSSGSSSQQLVVKETVYSLPPNMRKWIAIAGLLGASAVALGAYGSHVVYTKKEIEDRRKAVFETANKYHFLHALALVTVPFARKPALAGGLFLTGTLIFSGSCYYYAITDNKNVSKYAPYGGVTLILAWLSLAI</sequence>
<protein>
    <submittedName>
        <fullName evidence="7">UPF0451 protein C17orf61</fullName>
    </submittedName>
</protein>
<evidence type="ECO:0000256" key="1">
    <source>
        <dbReference type="ARBA" id="ARBA00004141"/>
    </source>
</evidence>
<reference evidence="7" key="1">
    <citation type="submission" date="2018-10" db="EMBL/GenBank/DDBJ databases">
        <title>Transcriptome assembly of Aceria tosichella (Wheat curl mite) Type 2.</title>
        <authorList>
            <person name="Scully E.D."/>
            <person name="Geib S.M."/>
            <person name="Palmer N.A."/>
            <person name="Gupta A.K."/>
            <person name="Sarath G."/>
            <person name="Tatineni S."/>
        </authorList>
    </citation>
    <scope>NUCLEOTIDE SEQUENCE</scope>
    <source>
        <strain evidence="7">LincolnNE</strain>
    </source>
</reference>
<feature type="transmembrane region" description="Helical" evidence="6">
    <location>
        <begin position="63"/>
        <end position="86"/>
    </location>
</feature>
<keyword evidence="4 6" id="KW-1133">Transmembrane helix</keyword>
<accession>A0A6G1S6H2</accession>
<evidence type="ECO:0000256" key="6">
    <source>
        <dbReference type="SAM" id="Phobius"/>
    </source>
</evidence>
<feature type="transmembrane region" description="Helical" evidence="6">
    <location>
        <begin position="123"/>
        <end position="145"/>
    </location>
</feature>
<comment type="similarity">
    <text evidence="2">Belongs to the TMEM256 family.</text>
</comment>
<dbReference type="EMBL" id="GGYP01001050">
    <property type="protein sequence ID" value="MDE45821.1"/>
    <property type="molecule type" value="Transcribed_RNA"/>
</dbReference>
<evidence type="ECO:0000256" key="3">
    <source>
        <dbReference type="ARBA" id="ARBA00022692"/>
    </source>
</evidence>
<keyword evidence="5 6" id="KW-0472">Membrane</keyword>
<proteinExistence type="inferred from homology"/>
<dbReference type="AlphaFoldDB" id="A0A6G1S6H2"/>
<dbReference type="PANTHER" id="PTHR43461">
    <property type="entry name" value="TRANSMEMBRANE PROTEIN 256"/>
    <property type="match status" value="1"/>
</dbReference>
<dbReference type="Pfam" id="PF04241">
    <property type="entry name" value="DUF423"/>
    <property type="match status" value="1"/>
</dbReference>
<comment type="subcellular location">
    <subcellularLocation>
        <location evidence="1">Membrane</location>
        <topology evidence="1">Multi-pass membrane protein</topology>
    </subcellularLocation>
</comment>
<dbReference type="InterPro" id="IPR006696">
    <property type="entry name" value="DUF423"/>
</dbReference>
<name>A0A6G1S6H2_9ACAR</name>